<comment type="subcellular location">
    <subcellularLocation>
        <location evidence="1">Mitochondrion matrix</location>
    </subcellularLocation>
</comment>
<evidence type="ECO:0000256" key="7">
    <source>
        <dbReference type="ARBA" id="ARBA00022990"/>
    </source>
</evidence>
<keyword evidence="8" id="KW-0443">Lipid metabolism</keyword>
<comment type="subunit">
    <text evidence="4">Homotrimer.</text>
</comment>
<dbReference type="GO" id="GO:0004165">
    <property type="term" value="F:delta(3)-delta(2)-enoyl-CoA isomerase activity"/>
    <property type="evidence" value="ECO:0007669"/>
    <property type="project" value="UniProtKB-EC"/>
</dbReference>
<comment type="pathway">
    <text evidence="2">Lipid metabolism; fatty acid beta-oxidation.</text>
</comment>
<dbReference type="PROSITE" id="PS00166">
    <property type="entry name" value="ENOYL_COA_HYDRATASE"/>
    <property type="match status" value="1"/>
</dbReference>
<name>A0A7S4FZH9_9EUGL</name>
<protein>
    <recommendedName>
        <fullName evidence="16">Enoyl-CoA delta isomerase 1, mitochondrial</fullName>
    </recommendedName>
    <alternativeName>
        <fullName evidence="17">3,2-trans-enoyl-CoA isomerase</fullName>
    </alternativeName>
</protein>
<evidence type="ECO:0000313" key="19">
    <source>
        <dbReference type="EMBL" id="CAE0820236.1"/>
    </source>
</evidence>
<comment type="catalytic activity">
    <reaction evidence="11">
        <text>(3Z)-decenoyl-CoA = (2E)-decenoyl-CoA</text>
        <dbReference type="Rhea" id="RHEA:77195"/>
        <dbReference type="ChEBI" id="CHEBI:61406"/>
        <dbReference type="ChEBI" id="CHEBI:195601"/>
    </reaction>
    <physiologicalReaction direction="left-to-right" evidence="11">
        <dbReference type="Rhea" id="RHEA:77196"/>
    </physiologicalReaction>
</comment>
<comment type="catalytic activity">
    <reaction evidence="13">
        <text>(3Z)-dodecenoyl-CoA = (2E)-dodecenoyl-CoA</text>
        <dbReference type="Rhea" id="RHEA:23716"/>
        <dbReference type="ChEBI" id="CHEBI:57330"/>
        <dbReference type="ChEBI" id="CHEBI:58543"/>
        <dbReference type="EC" id="5.3.3.8"/>
    </reaction>
    <physiologicalReaction direction="left-to-right" evidence="13">
        <dbReference type="Rhea" id="RHEA:23717"/>
    </physiologicalReaction>
</comment>
<evidence type="ECO:0000256" key="11">
    <source>
        <dbReference type="ARBA" id="ARBA00050938"/>
    </source>
</evidence>
<comment type="catalytic activity">
    <reaction evidence="12">
        <text>(2E)-tetradecenoyl-CoA = (3Z)-tetradecenoyl-CoA</text>
        <dbReference type="Rhea" id="RHEA:29847"/>
        <dbReference type="ChEBI" id="CHEBI:61405"/>
        <dbReference type="ChEBI" id="CHEBI:61968"/>
    </reaction>
    <physiologicalReaction direction="right-to-left" evidence="12">
        <dbReference type="Rhea" id="RHEA:29849"/>
    </physiologicalReaction>
</comment>
<dbReference type="Pfam" id="PF00378">
    <property type="entry name" value="ECH_1"/>
    <property type="match status" value="1"/>
</dbReference>
<evidence type="ECO:0000256" key="2">
    <source>
        <dbReference type="ARBA" id="ARBA00005005"/>
    </source>
</evidence>
<evidence type="ECO:0000256" key="18">
    <source>
        <dbReference type="RuleBase" id="RU003707"/>
    </source>
</evidence>
<evidence type="ECO:0000256" key="8">
    <source>
        <dbReference type="ARBA" id="ARBA00023098"/>
    </source>
</evidence>
<dbReference type="SUPFAM" id="SSF52096">
    <property type="entry name" value="ClpP/crotonase"/>
    <property type="match status" value="1"/>
</dbReference>
<dbReference type="AlphaFoldDB" id="A0A7S4FZH9"/>
<comment type="catalytic activity">
    <reaction evidence="14">
        <text>(3Z)-octenoyl-CoA = (2E)-octenoyl-CoA</text>
        <dbReference type="Rhea" id="RHEA:46044"/>
        <dbReference type="ChEBI" id="CHEBI:62242"/>
        <dbReference type="ChEBI" id="CHEBI:85640"/>
    </reaction>
    <physiologicalReaction direction="left-to-right" evidence="14">
        <dbReference type="Rhea" id="RHEA:46045"/>
    </physiologicalReaction>
</comment>
<evidence type="ECO:0000256" key="17">
    <source>
        <dbReference type="ARBA" id="ARBA00083575"/>
    </source>
</evidence>
<dbReference type="InterPro" id="IPR018376">
    <property type="entry name" value="Enoyl-CoA_hyd/isom_CS"/>
</dbReference>
<evidence type="ECO:0000256" key="9">
    <source>
        <dbReference type="ARBA" id="ARBA00023128"/>
    </source>
</evidence>
<evidence type="ECO:0000256" key="4">
    <source>
        <dbReference type="ARBA" id="ARBA00011233"/>
    </source>
</evidence>
<organism evidence="19">
    <name type="scientific">Eutreptiella gymnastica</name>
    <dbReference type="NCBI Taxonomy" id="73025"/>
    <lineage>
        <taxon>Eukaryota</taxon>
        <taxon>Discoba</taxon>
        <taxon>Euglenozoa</taxon>
        <taxon>Euglenida</taxon>
        <taxon>Spirocuta</taxon>
        <taxon>Euglenophyceae</taxon>
        <taxon>Eutreptiales</taxon>
        <taxon>Eutreptiaceae</taxon>
        <taxon>Eutreptiella</taxon>
    </lineage>
</organism>
<keyword evidence="9" id="KW-0496">Mitochondrion</keyword>
<evidence type="ECO:0000256" key="14">
    <source>
        <dbReference type="ARBA" id="ARBA00052542"/>
    </source>
</evidence>
<dbReference type="EMBL" id="HBJA01090225">
    <property type="protein sequence ID" value="CAE0820236.1"/>
    <property type="molecule type" value="Transcribed_RNA"/>
</dbReference>
<dbReference type="CDD" id="cd06558">
    <property type="entry name" value="crotonase-like"/>
    <property type="match status" value="1"/>
</dbReference>
<keyword evidence="6" id="KW-0809">Transit peptide</keyword>
<keyword evidence="5" id="KW-0276">Fatty acid metabolism</keyword>
<comment type="function">
    <text evidence="15">Key enzyme of fatty acid beta-oxidation. Able to isomerize both 3-cis (3Z) and 3-trans (3E) double bonds into the 2-trans (2E) form in a range of enoyl-CoA species, with a preference for (3Z)-enoyl-CoAs over (3E)-enoyl-CoAs. The catalytic efficiency of this enzyme is not affected by the fatty acyl chain length.</text>
</comment>
<comment type="similarity">
    <text evidence="3 18">Belongs to the enoyl-CoA hydratase/isomerase family.</text>
</comment>
<dbReference type="Gene3D" id="3.90.226.10">
    <property type="entry name" value="2-enoyl-CoA Hydratase, Chain A, domain 1"/>
    <property type="match status" value="1"/>
</dbReference>
<dbReference type="FunFam" id="3.90.226.10:FF:000034">
    <property type="entry name" value="Enoyl-CoA delta isomerase 1"/>
    <property type="match status" value="1"/>
</dbReference>
<gene>
    <name evidence="19" type="ORF">EGYM00163_LOCUS31406</name>
</gene>
<dbReference type="InterPro" id="IPR001753">
    <property type="entry name" value="Enoyl-CoA_hydra/iso"/>
</dbReference>
<evidence type="ECO:0000256" key="1">
    <source>
        <dbReference type="ARBA" id="ARBA00004305"/>
    </source>
</evidence>
<evidence type="ECO:0000256" key="13">
    <source>
        <dbReference type="ARBA" id="ARBA00052376"/>
    </source>
</evidence>
<evidence type="ECO:0000256" key="15">
    <source>
        <dbReference type="ARBA" id="ARBA00056147"/>
    </source>
</evidence>
<dbReference type="InterPro" id="IPR029045">
    <property type="entry name" value="ClpP/crotonase-like_dom_sf"/>
</dbReference>
<dbReference type="PANTHER" id="PTHR11941:SF45">
    <property type="entry name" value="ENOYL-COA DELTA ISOMERASE 1, MITOCHONDRIAL"/>
    <property type="match status" value="1"/>
</dbReference>
<dbReference type="GO" id="GO:0006635">
    <property type="term" value="P:fatty acid beta-oxidation"/>
    <property type="evidence" value="ECO:0007669"/>
    <property type="project" value="TreeGrafter"/>
</dbReference>
<evidence type="ECO:0000256" key="16">
    <source>
        <dbReference type="ARBA" id="ARBA00068317"/>
    </source>
</evidence>
<sequence length="298" mass="32255">MAAVQRCRTGPGGAALGVWRALSTAAPLVEVNARGSAIAELRLQREPVNSLNTGMLKAITDAVRGLEADPEVDAIIVRSGTPNVFCAGLDFLELYKPQSENQLREFWSAFQDLFLTLYPSRLATIAAVEGHAPAAGCLLALACDYRVGARGPYAMGFNEVQFGLRVPPWFVPVIQSTVGTRQTERLLQLGSLVSFEEAKELGMLDEVCDAEQLMDVAEARAKEWCFPTSTLRECRHVTKAYLRQPNMEVLLRDREADTDLFVQTALAPALQKALGLYIRSLEANKKGGGAAKAASGSA</sequence>
<evidence type="ECO:0000256" key="6">
    <source>
        <dbReference type="ARBA" id="ARBA00022946"/>
    </source>
</evidence>
<accession>A0A7S4FZH9</accession>
<evidence type="ECO:0000256" key="12">
    <source>
        <dbReference type="ARBA" id="ARBA00051293"/>
    </source>
</evidence>
<evidence type="ECO:0000256" key="5">
    <source>
        <dbReference type="ARBA" id="ARBA00022832"/>
    </source>
</evidence>
<dbReference type="Gene3D" id="6.10.250.170">
    <property type="match status" value="1"/>
</dbReference>
<proteinExistence type="inferred from homology"/>
<keyword evidence="7" id="KW-0007">Acetylation</keyword>
<keyword evidence="10" id="KW-0413">Isomerase</keyword>
<reference evidence="19" key="1">
    <citation type="submission" date="2021-01" db="EMBL/GenBank/DDBJ databases">
        <authorList>
            <person name="Corre E."/>
            <person name="Pelletier E."/>
            <person name="Niang G."/>
            <person name="Scheremetjew M."/>
            <person name="Finn R."/>
            <person name="Kale V."/>
            <person name="Holt S."/>
            <person name="Cochrane G."/>
            <person name="Meng A."/>
            <person name="Brown T."/>
            <person name="Cohen L."/>
        </authorList>
    </citation>
    <scope>NUCLEOTIDE SEQUENCE</scope>
    <source>
        <strain evidence="19">CCMP1594</strain>
    </source>
</reference>
<evidence type="ECO:0000256" key="3">
    <source>
        <dbReference type="ARBA" id="ARBA00005254"/>
    </source>
</evidence>
<dbReference type="PANTHER" id="PTHR11941">
    <property type="entry name" value="ENOYL-COA HYDRATASE-RELATED"/>
    <property type="match status" value="1"/>
</dbReference>
<evidence type="ECO:0000256" key="10">
    <source>
        <dbReference type="ARBA" id="ARBA00023235"/>
    </source>
</evidence>
<dbReference type="GO" id="GO:0005759">
    <property type="term" value="C:mitochondrial matrix"/>
    <property type="evidence" value="ECO:0007669"/>
    <property type="project" value="UniProtKB-SubCell"/>
</dbReference>